<dbReference type="InterPro" id="IPR020095">
    <property type="entry name" value="PsdUridine_synth_TruA_C"/>
</dbReference>
<dbReference type="GO" id="GO:0031119">
    <property type="term" value="P:tRNA pseudouridine synthesis"/>
    <property type="evidence" value="ECO:0007669"/>
    <property type="project" value="UniProtKB-UniRule"/>
</dbReference>
<proteinExistence type="inferred from homology"/>
<feature type="active site" description="Nucleophile" evidence="4 5">
    <location>
        <position position="51"/>
    </location>
</feature>
<comment type="caution">
    <text evidence="9">The sequence shown here is derived from an EMBL/GenBank/DDBJ whole genome shotgun (WGS) entry which is preliminary data.</text>
</comment>
<name>A0A2A4YE61_UNCAE</name>
<evidence type="ECO:0000256" key="6">
    <source>
        <dbReference type="PIRSR" id="PIRSR001430-2"/>
    </source>
</evidence>
<evidence type="ECO:0000313" key="9">
    <source>
        <dbReference type="EMBL" id="PCI92981.1"/>
    </source>
</evidence>
<dbReference type="GO" id="GO:0160147">
    <property type="term" value="F:tRNA pseudouridine(38-40) synthase activity"/>
    <property type="evidence" value="ECO:0007669"/>
    <property type="project" value="UniProtKB-EC"/>
</dbReference>
<comment type="subunit">
    <text evidence="4">Homodimer.</text>
</comment>
<evidence type="ECO:0000256" key="1">
    <source>
        <dbReference type="ARBA" id="ARBA00009375"/>
    </source>
</evidence>
<dbReference type="NCBIfam" id="TIGR00071">
    <property type="entry name" value="hisT_truA"/>
    <property type="match status" value="1"/>
</dbReference>
<organism evidence="9 10">
    <name type="scientific">Aerophobetes bacterium</name>
    <dbReference type="NCBI Taxonomy" id="2030807"/>
    <lineage>
        <taxon>Bacteria</taxon>
        <taxon>Candidatus Aerophobota</taxon>
    </lineage>
</organism>
<dbReference type="InterPro" id="IPR020094">
    <property type="entry name" value="TruA/RsuA/RluB/E/F_N"/>
</dbReference>
<feature type="domain" description="Pseudouridine synthase I TruA alpha/beta" evidence="8">
    <location>
        <begin position="143"/>
        <end position="245"/>
    </location>
</feature>
<accession>A0A2A4YE61</accession>
<comment type="function">
    <text evidence="4">Formation of pseudouridine at positions 38, 39 and 40 in the anticodon stem and loop of transfer RNAs.</text>
</comment>
<sequence length="255" mass="29224">MKNIKLTLCYDGTHFHGWQKTFYPSIEEELAKALLTALQQRVKLQAASRTDAGVHAEGQIVNFILEENSVDLHKLQYSLNQLLPSSILVKEIEIAEDSFHPTTDATGKEYEYRLTTSKYLDPFKRNSHWHFPKKLDLDLMNDAAKLLIGKKDFKALTNFKIEPYTDTIRTLYRIEIREDKDDFLITILGDHFLYKMARNIAGLICYVGAGKIPLEDVENVLAQKLRKNAGMTAPAKGLTLKKIYYKNTIHAFAEN</sequence>
<dbReference type="GO" id="GO:0003723">
    <property type="term" value="F:RNA binding"/>
    <property type="evidence" value="ECO:0007669"/>
    <property type="project" value="InterPro"/>
</dbReference>
<dbReference type="PANTHER" id="PTHR11142:SF0">
    <property type="entry name" value="TRNA PSEUDOURIDINE SYNTHASE-LIKE 1"/>
    <property type="match status" value="1"/>
</dbReference>
<dbReference type="Pfam" id="PF01416">
    <property type="entry name" value="PseudoU_synth_1"/>
    <property type="match status" value="1"/>
</dbReference>
<dbReference type="EMBL" id="NVUU01000077">
    <property type="protein sequence ID" value="PCI92981.1"/>
    <property type="molecule type" value="Genomic_DNA"/>
</dbReference>
<dbReference type="HAMAP" id="MF_00171">
    <property type="entry name" value="TruA"/>
    <property type="match status" value="1"/>
</dbReference>
<evidence type="ECO:0000256" key="4">
    <source>
        <dbReference type="HAMAP-Rule" id="MF_00171"/>
    </source>
</evidence>
<dbReference type="CDD" id="cd02570">
    <property type="entry name" value="PseudoU_synth_EcTruA"/>
    <property type="match status" value="1"/>
</dbReference>
<dbReference type="SUPFAM" id="SSF55120">
    <property type="entry name" value="Pseudouridine synthase"/>
    <property type="match status" value="1"/>
</dbReference>
<evidence type="ECO:0000256" key="7">
    <source>
        <dbReference type="RuleBase" id="RU003792"/>
    </source>
</evidence>
<evidence type="ECO:0000256" key="3">
    <source>
        <dbReference type="ARBA" id="ARBA00023235"/>
    </source>
</evidence>
<dbReference type="AlphaFoldDB" id="A0A2A4YE61"/>
<dbReference type="InterPro" id="IPR020097">
    <property type="entry name" value="PsdUridine_synth_TruA_a/b_dom"/>
</dbReference>
<evidence type="ECO:0000256" key="2">
    <source>
        <dbReference type="ARBA" id="ARBA00022694"/>
    </source>
</evidence>
<dbReference type="Gene3D" id="3.30.70.660">
    <property type="entry name" value="Pseudouridine synthase I, catalytic domain, C-terminal subdomain"/>
    <property type="match status" value="1"/>
</dbReference>
<protein>
    <recommendedName>
        <fullName evidence="4">tRNA pseudouridine synthase A</fullName>
        <ecNumber evidence="4">5.4.99.12</ecNumber>
    </recommendedName>
    <alternativeName>
        <fullName evidence="4">tRNA pseudouridine(38-40) synthase</fullName>
    </alternativeName>
    <alternativeName>
        <fullName evidence="4">tRNA pseudouridylate synthase I</fullName>
    </alternativeName>
    <alternativeName>
        <fullName evidence="4">tRNA-uridine isomerase I</fullName>
    </alternativeName>
</protein>
<dbReference type="PIRSF" id="PIRSF001430">
    <property type="entry name" value="tRNA_psdUrid_synth"/>
    <property type="match status" value="1"/>
</dbReference>
<dbReference type="Proteomes" id="UP000217838">
    <property type="component" value="Unassembled WGS sequence"/>
</dbReference>
<reference evidence="10" key="1">
    <citation type="submission" date="2017-08" db="EMBL/GenBank/DDBJ databases">
        <title>A dynamic microbial community with high functional redundancy inhabits the cold, oxic subseafloor aquifer.</title>
        <authorList>
            <person name="Tully B.J."/>
            <person name="Wheat C.G."/>
            <person name="Glazer B.T."/>
            <person name="Huber J.A."/>
        </authorList>
    </citation>
    <scope>NUCLEOTIDE SEQUENCE [LARGE SCALE GENOMIC DNA]</scope>
</reference>
<dbReference type="Gene3D" id="3.30.70.580">
    <property type="entry name" value="Pseudouridine synthase I, catalytic domain, N-terminal subdomain"/>
    <property type="match status" value="1"/>
</dbReference>
<comment type="similarity">
    <text evidence="1 4 7">Belongs to the tRNA pseudouridine synthase TruA family.</text>
</comment>
<dbReference type="EC" id="5.4.99.12" evidence="4"/>
<comment type="catalytic activity">
    <reaction evidence="4 7">
        <text>uridine(38/39/40) in tRNA = pseudouridine(38/39/40) in tRNA</text>
        <dbReference type="Rhea" id="RHEA:22376"/>
        <dbReference type="Rhea" id="RHEA-COMP:10085"/>
        <dbReference type="Rhea" id="RHEA-COMP:10087"/>
        <dbReference type="ChEBI" id="CHEBI:65314"/>
        <dbReference type="ChEBI" id="CHEBI:65315"/>
        <dbReference type="EC" id="5.4.99.12"/>
    </reaction>
</comment>
<evidence type="ECO:0000313" key="10">
    <source>
        <dbReference type="Proteomes" id="UP000217838"/>
    </source>
</evidence>
<keyword evidence="2 4" id="KW-0819">tRNA processing</keyword>
<comment type="caution">
    <text evidence="4">Lacks conserved residue(s) required for the propagation of feature annotation.</text>
</comment>
<dbReference type="InterPro" id="IPR020103">
    <property type="entry name" value="PsdUridine_synth_cat_dom_sf"/>
</dbReference>
<gene>
    <name evidence="4" type="primary">truA</name>
    <name evidence="9" type="ORF">COB11_06180</name>
</gene>
<evidence type="ECO:0000256" key="5">
    <source>
        <dbReference type="PIRSR" id="PIRSR001430-1"/>
    </source>
</evidence>
<feature type="binding site" evidence="4 6">
    <location>
        <position position="110"/>
    </location>
    <ligand>
        <name>substrate</name>
    </ligand>
</feature>
<evidence type="ECO:0000259" key="8">
    <source>
        <dbReference type="Pfam" id="PF01416"/>
    </source>
</evidence>
<dbReference type="PANTHER" id="PTHR11142">
    <property type="entry name" value="PSEUDOURIDYLATE SYNTHASE"/>
    <property type="match status" value="1"/>
</dbReference>
<keyword evidence="3 4" id="KW-0413">Isomerase</keyword>
<dbReference type="InterPro" id="IPR001406">
    <property type="entry name" value="PsdUridine_synth_TruA"/>
</dbReference>